<dbReference type="InterPro" id="IPR000626">
    <property type="entry name" value="Ubiquitin-like_dom"/>
</dbReference>
<proteinExistence type="predicted"/>
<evidence type="ECO:0000259" key="1">
    <source>
        <dbReference type="PROSITE" id="PS50053"/>
    </source>
</evidence>
<comment type="caution">
    <text evidence="2">The sequence shown here is derived from an EMBL/GenBank/DDBJ whole genome shotgun (WGS) entry which is preliminary data.</text>
</comment>
<evidence type="ECO:0000313" key="2">
    <source>
        <dbReference type="EMBL" id="KAK2964544.1"/>
    </source>
</evidence>
<name>A0ABQ9YLB1_9EUKA</name>
<reference evidence="2 3" key="1">
    <citation type="journal article" date="2022" name="bioRxiv">
        <title>Genomics of Preaxostyla Flagellates Illuminates Evolutionary Transitions and the Path Towards Mitochondrial Loss.</title>
        <authorList>
            <person name="Novak L.V.F."/>
            <person name="Treitli S.C."/>
            <person name="Pyrih J."/>
            <person name="Halakuc P."/>
            <person name="Pipaliya S.V."/>
            <person name="Vacek V."/>
            <person name="Brzon O."/>
            <person name="Soukal P."/>
            <person name="Eme L."/>
            <person name="Dacks J.B."/>
            <person name="Karnkowska A."/>
            <person name="Elias M."/>
            <person name="Hampl V."/>
        </authorList>
    </citation>
    <scope>NUCLEOTIDE SEQUENCE [LARGE SCALE GENOMIC DNA]</scope>
    <source>
        <strain evidence="2">NAU3</strain>
        <tissue evidence="2">Gut</tissue>
    </source>
</reference>
<accession>A0ABQ9YLB1</accession>
<sequence length="111" mass="13071">MQRILKFKIKLDNSLIVVRSSSPRTTSFHTNMTEYNIKVITPAGKEVDMPVQEQWTIMELKQHMSLKFMIDYNRKFITLNDVKKDDKTTLKEAEISEGCTIKVLDKDPDWY</sequence>
<dbReference type="EMBL" id="JARBJD010000002">
    <property type="protein sequence ID" value="KAK2964544.1"/>
    <property type="molecule type" value="Genomic_DNA"/>
</dbReference>
<dbReference type="CDD" id="cd17039">
    <property type="entry name" value="Ubl_ubiquitin_like"/>
    <property type="match status" value="1"/>
</dbReference>
<gene>
    <name evidence="2" type="ORF">BLNAU_460</name>
</gene>
<organism evidence="2 3">
    <name type="scientific">Blattamonas nauphoetae</name>
    <dbReference type="NCBI Taxonomy" id="2049346"/>
    <lineage>
        <taxon>Eukaryota</taxon>
        <taxon>Metamonada</taxon>
        <taxon>Preaxostyla</taxon>
        <taxon>Oxymonadida</taxon>
        <taxon>Blattamonas</taxon>
    </lineage>
</organism>
<dbReference type="Gene3D" id="3.10.20.90">
    <property type="entry name" value="Phosphatidylinositol 3-kinase Catalytic Subunit, Chain A, domain 1"/>
    <property type="match status" value="1"/>
</dbReference>
<evidence type="ECO:0000313" key="3">
    <source>
        <dbReference type="Proteomes" id="UP001281761"/>
    </source>
</evidence>
<dbReference type="Proteomes" id="UP001281761">
    <property type="component" value="Unassembled WGS sequence"/>
</dbReference>
<dbReference type="SUPFAM" id="SSF54236">
    <property type="entry name" value="Ubiquitin-like"/>
    <property type="match status" value="1"/>
</dbReference>
<feature type="domain" description="Ubiquitin-like" evidence="1">
    <location>
        <begin position="35"/>
        <end position="110"/>
    </location>
</feature>
<dbReference type="InterPro" id="IPR029071">
    <property type="entry name" value="Ubiquitin-like_domsf"/>
</dbReference>
<keyword evidence="3" id="KW-1185">Reference proteome</keyword>
<protein>
    <recommendedName>
        <fullName evidence="1">Ubiquitin-like domain-containing protein</fullName>
    </recommendedName>
</protein>
<dbReference type="PROSITE" id="PS50053">
    <property type="entry name" value="UBIQUITIN_2"/>
    <property type="match status" value="1"/>
</dbReference>